<dbReference type="Pfam" id="PF00106">
    <property type="entry name" value="adh_short"/>
    <property type="match status" value="1"/>
</dbReference>
<protein>
    <recommendedName>
        <fullName evidence="6">Oxidoreductase, short-chain dehydrogenase</fullName>
    </recommendedName>
</protein>
<dbReference type="OMA" id="VSHMELD"/>
<dbReference type="EMBL" id="FUEG01000018">
    <property type="protein sequence ID" value="SJL12853.1"/>
    <property type="molecule type" value="Genomic_DNA"/>
</dbReference>
<evidence type="ECO:0000256" key="3">
    <source>
        <dbReference type="ARBA" id="ARBA00023002"/>
    </source>
</evidence>
<comment type="similarity">
    <text evidence="1">Belongs to the short-chain dehydrogenases/reductases (SDR) family.</text>
</comment>
<keyword evidence="5" id="KW-1185">Reference proteome</keyword>
<sequence>MDVIHGIVDRWTFYPAGASLLDLTGKVVIVTGGNTGIGYWTVLHLARKGAKVYLAARNESKALEAIKNMTEAGIGSGQVFWLPFDLKDPRLAKKAAEDFLSREKRLDVLINNAAFLTGPYNTDQDGVSEVVMINHISTFLFTQTLLPLMIETSKAPNSDVRLVNVASDAHLDGPAANPNIRFKSIEDFNGEYKEVFWPDAARYGVSKLMMVTYTTELQRRLSAKSIPITCISLQPGSVDTGWAWRTPYPRLAAIAFKLFFIKPDQGAYTSCFAAASPLVKADPGKYKGQYIRPVGRIVAKNPNADKAELAEELWETTEKFLEGLGLYKPMEQWL</sequence>
<dbReference type="PRINTS" id="PR00081">
    <property type="entry name" value="GDHRDH"/>
</dbReference>
<dbReference type="GO" id="GO:0016491">
    <property type="term" value="F:oxidoreductase activity"/>
    <property type="evidence" value="ECO:0007669"/>
    <property type="project" value="UniProtKB-KW"/>
</dbReference>
<organism evidence="4 5">
    <name type="scientific">Armillaria ostoyae</name>
    <name type="common">Armillaria root rot fungus</name>
    <dbReference type="NCBI Taxonomy" id="47428"/>
    <lineage>
        <taxon>Eukaryota</taxon>
        <taxon>Fungi</taxon>
        <taxon>Dikarya</taxon>
        <taxon>Basidiomycota</taxon>
        <taxon>Agaricomycotina</taxon>
        <taxon>Agaricomycetes</taxon>
        <taxon>Agaricomycetidae</taxon>
        <taxon>Agaricales</taxon>
        <taxon>Marasmiineae</taxon>
        <taxon>Physalacriaceae</taxon>
        <taxon>Armillaria</taxon>
    </lineage>
</organism>
<dbReference type="Gene3D" id="3.40.50.720">
    <property type="entry name" value="NAD(P)-binding Rossmann-like Domain"/>
    <property type="match status" value="1"/>
</dbReference>
<accession>A0A284RVR3</accession>
<proteinExistence type="inferred from homology"/>
<evidence type="ECO:0000256" key="1">
    <source>
        <dbReference type="ARBA" id="ARBA00006484"/>
    </source>
</evidence>
<dbReference type="AlphaFoldDB" id="A0A284RVR3"/>
<dbReference type="InterPro" id="IPR036291">
    <property type="entry name" value="NAD(P)-bd_dom_sf"/>
</dbReference>
<gene>
    <name evidence="4" type="ORF">ARMOST_16285</name>
</gene>
<name>A0A284RVR3_ARMOS</name>
<evidence type="ECO:0008006" key="6">
    <source>
        <dbReference type="Google" id="ProtNLM"/>
    </source>
</evidence>
<dbReference type="Proteomes" id="UP000219338">
    <property type="component" value="Unassembled WGS sequence"/>
</dbReference>
<keyword evidence="2" id="KW-0521">NADP</keyword>
<evidence type="ECO:0000256" key="2">
    <source>
        <dbReference type="ARBA" id="ARBA00022857"/>
    </source>
</evidence>
<dbReference type="STRING" id="47428.A0A284RVR3"/>
<dbReference type="OrthoDB" id="191139at2759"/>
<dbReference type="PANTHER" id="PTHR24320">
    <property type="entry name" value="RETINOL DEHYDROGENASE"/>
    <property type="match status" value="1"/>
</dbReference>
<evidence type="ECO:0000313" key="4">
    <source>
        <dbReference type="EMBL" id="SJL12853.1"/>
    </source>
</evidence>
<dbReference type="PANTHER" id="PTHR24320:SF282">
    <property type="entry name" value="WW DOMAIN-CONTAINING OXIDOREDUCTASE"/>
    <property type="match status" value="1"/>
</dbReference>
<dbReference type="InterPro" id="IPR002347">
    <property type="entry name" value="SDR_fam"/>
</dbReference>
<dbReference type="SUPFAM" id="SSF51735">
    <property type="entry name" value="NAD(P)-binding Rossmann-fold domains"/>
    <property type="match status" value="1"/>
</dbReference>
<evidence type="ECO:0000313" key="5">
    <source>
        <dbReference type="Proteomes" id="UP000219338"/>
    </source>
</evidence>
<reference evidence="5" key="1">
    <citation type="journal article" date="2017" name="Nat. Ecol. Evol.">
        <title>Genome expansion and lineage-specific genetic innovations in the forest pathogenic fungi Armillaria.</title>
        <authorList>
            <person name="Sipos G."/>
            <person name="Prasanna A.N."/>
            <person name="Walter M.C."/>
            <person name="O'Connor E."/>
            <person name="Balint B."/>
            <person name="Krizsan K."/>
            <person name="Kiss B."/>
            <person name="Hess J."/>
            <person name="Varga T."/>
            <person name="Slot J."/>
            <person name="Riley R."/>
            <person name="Boka B."/>
            <person name="Rigling D."/>
            <person name="Barry K."/>
            <person name="Lee J."/>
            <person name="Mihaltcheva S."/>
            <person name="LaButti K."/>
            <person name="Lipzen A."/>
            <person name="Waldron R."/>
            <person name="Moloney N.M."/>
            <person name="Sperisen C."/>
            <person name="Kredics L."/>
            <person name="Vagvoelgyi C."/>
            <person name="Patrignani A."/>
            <person name="Fitzpatrick D."/>
            <person name="Nagy I."/>
            <person name="Doyle S."/>
            <person name="Anderson J.B."/>
            <person name="Grigoriev I.V."/>
            <person name="Gueldener U."/>
            <person name="Muensterkoetter M."/>
            <person name="Nagy L.G."/>
        </authorList>
    </citation>
    <scope>NUCLEOTIDE SEQUENCE [LARGE SCALE GENOMIC DNA]</scope>
    <source>
        <strain evidence="5">C18/9</strain>
    </source>
</reference>
<keyword evidence="3" id="KW-0560">Oxidoreductase</keyword>